<organism evidence="1">
    <name type="scientific">Salmonella enterica</name>
    <name type="common">Salmonella choleraesuis</name>
    <dbReference type="NCBI Taxonomy" id="28901"/>
    <lineage>
        <taxon>Bacteria</taxon>
        <taxon>Pseudomonadati</taxon>
        <taxon>Pseudomonadota</taxon>
        <taxon>Gammaproteobacteria</taxon>
        <taxon>Enterobacterales</taxon>
        <taxon>Enterobacteriaceae</taxon>
        <taxon>Salmonella</taxon>
    </lineage>
</organism>
<gene>
    <name evidence="1" type="ORF">DTA53_07785</name>
</gene>
<dbReference type="EMBL" id="RTRY01000005">
    <property type="protein sequence ID" value="MJX46816.1"/>
    <property type="molecule type" value="Genomic_DNA"/>
</dbReference>
<accession>A0A403F1H1</accession>
<reference evidence="1" key="1">
    <citation type="submission" date="2018-07" db="EMBL/GenBank/DDBJ databases">
        <authorList>
            <consortium name="GenomeTrakr network: Whole genome sequencing for foodborne pathogen traceback"/>
        </authorList>
    </citation>
    <scope>NUCLEOTIDE SEQUENCE [LARGE SCALE GENOMIC DNA]</scope>
    <source>
        <strain evidence="1">FDA00013282</strain>
    </source>
</reference>
<proteinExistence type="predicted"/>
<comment type="caution">
    <text evidence="1">The sequence shown here is derived from an EMBL/GenBank/DDBJ whole genome shotgun (WGS) entry which is preliminary data.</text>
</comment>
<dbReference type="AlphaFoldDB" id="A0A403F1H1"/>
<evidence type="ECO:0000313" key="1">
    <source>
        <dbReference type="EMBL" id="MJX46816.1"/>
    </source>
</evidence>
<sequence length="69" mass="8520">MLEFRSFLTILPLIAYVSCTKIAIWNNFFYPELFHFFYYFSFKINKLLILEQLELLEQRFLCVYTCFLI</sequence>
<name>A0A403F1H1_SALER</name>
<dbReference type="Proteomes" id="UP000885264">
    <property type="component" value="Unassembled WGS sequence"/>
</dbReference>
<protein>
    <submittedName>
        <fullName evidence="1">Uncharacterized protein</fullName>
    </submittedName>
</protein>